<dbReference type="EMBL" id="WVUD01000009">
    <property type="protein sequence ID" value="MYL82974.1"/>
    <property type="molecule type" value="Genomic_DNA"/>
</dbReference>
<evidence type="ECO:0000256" key="2">
    <source>
        <dbReference type="ARBA" id="ARBA00022485"/>
    </source>
</evidence>
<keyword evidence="7" id="KW-0560">Oxidoreductase</keyword>
<comment type="caution">
    <text evidence="7">The sequence shown here is derived from an EMBL/GenBank/DDBJ whole genome shotgun (WGS) entry which is preliminary data.</text>
</comment>
<organism evidence="7 8">
    <name type="scientific">Solidesulfovibrio aerotolerans</name>
    <dbReference type="NCBI Taxonomy" id="295255"/>
    <lineage>
        <taxon>Bacteria</taxon>
        <taxon>Pseudomonadati</taxon>
        <taxon>Thermodesulfobacteriota</taxon>
        <taxon>Desulfovibrionia</taxon>
        <taxon>Desulfovibrionales</taxon>
        <taxon>Desulfovibrionaceae</taxon>
        <taxon>Solidesulfovibrio</taxon>
    </lineage>
</organism>
<keyword evidence="3" id="KW-0479">Metal-binding</keyword>
<dbReference type="Gene3D" id="1.20.1440.230">
    <property type="entry name" value="NADH-ubiquinone oxidoreductase 51kDa subunit, iron-sulphur binding domain"/>
    <property type="match status" value="1"/>
</dbReference>
<dbReference type="PANTHER" id="PTHR43578">
    <property type="entry name" value="NADH-QUINONE OXIDOREDUCTASE SUBUNIT F"/>
    <property type="match status" value="1"/>
</dbReference>
<dbReference type="OrthoDB" id="9805533at2"/>
<dbReference type="Gene3D" id="3.40.50.11540">
    <property type="entry name" value="NADH-ubiquinone oxidoreductase 51kDa subunit"/>
    <property type="match status" value="1"/>
</dbReference>
<dbReference type="Gene3D" id="3.10.20.600">
    <property type="match status" value="1"/>
</dbReference>
<dbReference type="SUPFAM" id="SSF140490">
    <property type="entry name" value="Nqo1C-terminal domain-like"/>
    <property type="match status" value="1"/>
</dbReference>
<sequence length="454" mass="48953">MQVDTPQVLFKNRHLGRPATLAEYRAGGGYEALAATIGKRTPAEVLQLVLDADLRGRGGAGFPAGRKWQGVPTDHVGTRYVVVNTDEMEPGTFKDRILVNADPHLVIEGIVLCAYSIGASEGVFFIRPSYEGDAELIEQECRVAREHGYLGNNILGSDFSFDLHVHRSAGRYICGEASAQIKAISGLRPNPRKGGPRTAVKGLWDCPTIVNNLETLANLPGIVRNGPAWFKALARSATGSGTKLYSVSGQVARPGCYELPIGVTIREIIFEHAGGMAPGKTFKTVIPGGASTPFLPEALLDLEMDFDPMRAAGQRFGTASLMVFDQGTCLVGATLSLMEFFARESCGWCTPCREGIPAIRELLRRIEGGQGTEEHIQMLTDLLPVLDKAYCAFAPGAAEPVRGLLTHFMNEVNAHIVQKRCPFGNPPPTLRGKACGTRPIQFGPTPCPEDQCPI</sequence>
<dbReference type="EC" id="1.6.5.11" evidence="7"/>
<comment type="similarity">
    <text evidence="1">Belongs to the complex I 51 kDa subunit family.</text>
</comment>
<dbReference type="Proteomes" id="UP000482487">
    <property type="component" value="Unassembled WGS sequence"/>
</dbReference>
<dbReference type="Pfam" id="PF10531">
    <property type="entry name" value="SLBB"/>
    <property type="match status" value="1"/>
</dbReference>
<accession>A0A7C9MUT6</accession>
<dbReference type="FunFam" id="1.20.1440.230:FF:000001">
    <property type="entry name" value="Mitochondrial NADH dehydrogenase flavoprotein 1"/>
    <property type="match status" value="1"/>
</dbReference>
<reference evidence="7 8" key="1">
    <citation type="submission" date="2020-01" db="EMBL/GenBank/DDBJ databases">
        <title>Genome sequence of Desulfovibrio aerotolerans DSM 16695(T).</title>
        <authorList>
            <person name="Karnachuk O."/>
            <person name="Avakyan M."/>
            <person name="Mardanov A."/>
            <person name="Kadnikov V."/>
            <person name="Ravin N."/>
        </authorList>
    </citation>
    <scope>NUCLEOTIDE SEQUENCE [LARGE SCALE GENOMIC DNA]</scope>
    <source>
        <strain evidence="7 8">DSM 16695</strain>
    </source>
</reference>
<evidence type="ECO:0000256" key="4">
    <source>
        <dbReference type="ARBA" id="ARBA00023004"/>
    </source>
</evidence>
<dbReference type="SMART" id="SM00928">
    <property type="entry name" value="NADH_4Fe-4S"/>
    <property type="match status" value="1"/>
</dbReference>
<dbReference type="InterPro" id="IPR019575">
    <property type="entry name" value="Nuop51_4Fe4S-bd"/>
</dbReference>
<dbReference type="AlphaFoldDB" id="A0A7C9MUT6"/>
<name>A0A7C9MUT6_9BACT</name>
<dbReference type="SUPFAM" id="SSF142019">
    <property type="entry name" value="Nqo1 FMN-binding domain-like"/>
    <property type="match status" value="1"/>
</dbReference>
<dbReference type="PROSITE" id="PS00645">
    <property type="entry name" value="COMPLEX1_51K_2"/>
    <property type="match status" value="1"/>
</dbReference>
<dbReference type="PANTHER" id="PTHR43578:SF3">
    <property type="entry name" value="NADH-QUINONE OXIDOREDUCTASE SUBUNIT F"/>
    <property type="match status" value="1"/>
</dbReference>
<feature type="domain" description="NADH-ubiquinone oxidoreductase 51kDa subunit iron-sulphur binding" evidence="6">
    <location>
        <begin position="331"/>
        <end position="376"/>
    </location>
</feature>
<keyword evidence="4" id="KW-0408">Iron</keyword>
<dbReference type="GO" id="GO:0010181">
    <property type="term" value="F:FMN binding"/>
    <property type="evidence" value="ECO:0007669"/>
    <property type="project" value="InterPro"/>
</dbReference>
<dbReference type="InterPro" id="IPR019554">
    <property type="entry name" value="Soluble_ligand-bd"/>
</dbReference>
<dbReference type="InterPro" id="IPR011538">
    <property type="entry name" value="Nuo51_FMN-bd"/>
</dbReference>
<gene>
    <name evidence="7" type="ORF">GTA51_07470</name>
</gene>
<evidence type="ECO:0000313" key="7">
    <source>
        <dbReference type="EMBL" id="MYL82974.1"/>
    </source>
</evidence>
<dbReference type="Pfam" id="PF01512">
    <property type="entry name" value="Complex1_51K"/>
    <property type="match status" value="1"/>
</dbReference>
<dbReference type="GO" id="GO:0046872">
    <property type="term" value="F:metal ion binding"/>
    <property type="evidence" value="ECO:0007669"/>
    <property type="project" value="UniProtKB-KW"/>
</dbReference>
<evidence type="ECO:0000256" key="3">
    <source>
        <dbReference type="ARBA" id="ARBA00022723"/>
    </source>
</evidence>
<dbReference type="InterPro" id="IPR037225">
    <property type="entry name" value="Nuo51_FMN-bd_sf"/>
</dbReference>
<evidence type="ECO:0000256" key="5">
    <source>
        <dbReference type="ARBA" id="ARBA00023014"/>
    </source>
</evidence>
<keyword evidence="5" id="KW-0411">Iron-sulfur</keyword>
<protein>
    <submittedName>
        <fullName evidence="7">NADH-quinone oxidoreductase subunit F</fullName>
        <ecNumber evidence="7">1.6.5.11</ecNumber>
    </submittedName>
</protein>
<evidence type="ECO:0000259" key="6">
    <source>
        <dbReference type="SMART" id="SM00928"/>
    </source>
</evidence>
<dbReference type="Pfam" id="PF10589">
    <property type="entry name" value="NADH_4Fe-4S"/>
    <property type="match status" value="1"/>
</dbReference>
<evidence type="ECO:0000256" key="1">
    <source>
        <dbReference type="ARBA" id="ARBA00007523"/>
    </source>
</evidence>
<proteinExistence type="inferred from homology"/>
<dbReference type="GO" id="GO:0016491">
    <property type="term" value="F:oxidoreductase activity"/>
    <property type="evidence" value="ECO:0007669"/>
    <property type="project" value="UniProtKB-KW"/>
</dbReference>
<dbReference type="RefSeq" id="WP_160959974.1">
    <property type="nucleotide sequence ID" value="NZ_WVUD01000009.1"/>
</dbReference>
<keyword evidence="2" id="KW-0004">4Fe-4S</keyword>
<dbReference type="SUPFAM" id="SSF142984">
    <property type="entry name" value="Nqo1 middle domain-like"/>
    <property type="match status" value="1"/>
</dbReference>
<dbReference type="GO" id="GO:0051539">
    <property type="term" value="F:4 iron, 4 sulfur cluster binding"/>
    <property type="evidence" value="ECO:0007669"/>
    <property type="project" value="UniProtKB-KW"/>
</dbReference>
<dbReference type="InterPro" id="IPR001949">
    <property type="entry name" value="NADH-UbQ_OxRdtase_51kDa_CS"/>
</dbReference>
<evidence type="ECO:0000313" key="8">
    <source>
        <dbReference type="Proteomes" id="UP000482487"/>
    </source>
</evidence>
<dbReference type="GO" id="GO:0008137">
    <property type="term" value="F:NADH dehydrogenase (ubiquinone) activity"/>
    <property type="evidence" value="ECO:0007669"/>
    <property type="project" value="InterPro"/>
</dbReference>
<dbReference type="InterPro" id="IPR037207">
    <property type="entry name" value="Nuop51_4Fe4S-bd_sf"/>
</dbReference>
<dbReference type="Gene3D" id="6.10.250.1450">
    <property type="match status" value="1"/>
</dbReference>
<keyword evidence="8" id="KW-1185">Reference proteome</keyword>